<dbReference type="RefSeq" id="WP_279650936.1">
    <property type="nucleotide sequence ID" value="NZ_CP122539.1"/>
</dbReference>
<proteinExistence type="predicted"/>
<keyword evidence="5 6" id="KW-0472">Membrane</keyword>
<accession>A0ABY8L4T8</accession>
<evidence type="ECO:0000256" key="2">
    <source>
        <dbReference type="ARBA" id="ARBA00022475"/>
    </source>
</evidence>
<organism evidence="8 9">
    <name type="scientific">Tenacibaculum tangerinum</name>
    <dbReference type="NCBI Taxonomy" id="3038772"/>
    <lineage>
        <taxon>Bacteria</taxon>
        <taxon>Pseudomonadati</taxon>
        <taxon>Bacteroidota</taxon>
        <taxon>Flavobacteriia</taxon>
        <taxon>Flavobacteriales</taxon>
        <taxon>Flavobacteriaceae</taxon>
        <taxon>Tenacibaculum</taxon>
    </lineage>
</organism>
<evidence type="ECO:0000259" key="7">
    <source>
        <dbReference type="Pfam" id="PF13396"/>
    </source>
</evidence>
<reference evidence="8 9" key="1">
    <citation type="submission" date="2023-04" db="EMBL/GenBank/DDBJ databases">
        <title>Tenacibaculum tangerinum sp. nov., isolated from sea tidal flat of South Korea.</title>
        <authorList>
            <person name="Lee S.H."/>
            <person name="Kim J.-J."/>
        </authorList>
    </citation>
    <scope>NUCLEOTIDE SEQUENCE [LARGE SCALE GENOMIC DNA]</scope>
    <source>
        <strain evidence="8 9">GRR-S3-23</strain>
    </source>
</reference>
<evidence type="ECO:0000256" key="1">
    <source>
        <dbReference type="ARBA" id="ARBA00004651"/>
    </source>
</evidence>
<keyword evidence="9" id="KW-1185">Reference proteome</keyword>
<evidence type="ECO:0000256" key="5">
    <source>
        <dbReference type="ARBA" id="ARBA00023136"/>
    </source>
</evidence>
<keyword evidence="3 6" id="KW-0812">Transmembrane</keyword>
<keyword evidence="4 6" id="KW-1133">Transmembrane helix</keyword>
<feature type="transmembrane region" description="Helical" evidence="6">
    <location>
        <begin position="5"/>
        <end position="23"/>
    </location>
</feature>
<evidence type="ECO:0000256" key="6">
    <source>
        <dbReference type="SAM" id="Phobius"/>
    </source>
</evidence>
<evidence type="ECO:0000313" key="9">
    <source>
        <dbReference type="Proteomes" id="UP001232001"/>
    </source>
</evidence>
<protein>
    <submittedName>
        <fullName evidence="8">PLDc N-terminal domain-containing protein</fullName>
    </submittedName>
</protein>
<evidence type="ECO:0000256" key="4">
    <source>
        <dbReference type="ARBA" id="ARBA00022989"/>
    </source>
</evidence>
<evidence type="ECO:0000313" key="8">
    <source>
        <dbReference type="EMBL" id="WGH75044.1"/>
    </source>
</evidence>
<feature type="transmembrane region" description="Helical" evidence="6">
    <location>
        <begin position="29"/>
        <end position="52"/>
    </location>
</feature>
<keyword evidence="2" id="KW-1003">Cell membrane</keyword>
<dbReference type="InterPro" id="IPR027379">
    <property type="entry name" value="CLS_N"/>
</dbReference>
<dbReference type="Proteomes" id="UP001232001">
    <property type="component" value="Chromosome"/>
</dbReference>
<name>A0ABY8L4T8_9FLAO</name>
<feature type="domain" description="Cardiolipin synthase N-terminal" evidence="7">
    <location>
        <begin position="10"/>
        <end position="51"/>
    </location>
</feature>
<dbReference type="EMBL" id="CP122539">
    <property type="protein sequence ID" value="WGH75044.1"/>
    <property type="molecule type" value="Genomic_DNA"/>
</dbReference>
<dbReference type="Pfam" id="PF13396">
    <property type="entry name" value="PLDc_N"/>
    <property type="match status" value="1"/>
</dbReference>
<gene>
    <name evidence="8" type="ORF">P8625_13330</name>
</gene>
<evidence type="ECO:0000256" key="3">
    <source>
        <dbReference type="ARBA" id="ARBA00022692"/>
    </source>
</evidence>
<sequence length="77" mass="9086">MILLTILYSIFILLVCIKILYDTDTPSKVVAYLFLIIFFPVIGVIFYLTLGVNYRKQKLYKKSFLVILKSFMKLKKK</sequence>
<comment type="subcellular location">
    <subcellularLocation>
        <location evidence="1">Cell membrane</location>
        <topology evidence="1">Multi-pass membrane protein</topology>
    </subcellularLocation>
</comment>